<evidence type="ECO:0000313" key="3">
    <source>
        <dbReference type="EMBL" id="KAK2193043.1"/>
    </source>
</evidence>
<sequence length="650" mass="71731">MGIVHSCCLPRYDNPNMCHENHTSTPKTNGLHHRNLSAVFHVKEDGTAPNVSCSANQLDVNSATEEELMTLPGINRDTARNIVEHRRQIGMFKKVEDLALVSGVGATKLMNMRDEICVRRPTGGAGGSPDSSLNDFSIQDNVSRSSKQSQSRLGGATVFINVNVDNVFQLMRVPGVSQALAENIVMYRDRKGPFQRLDDLIRVKGISAGVLSAIRPYLVLDVEQYNRTQSTLCANTNGHLSNSVLTDSAIFSLPRSLQKSQLGNTEADLIHIGGPLSQKSCRTTKSSDVFHRDSHAIIRIATWNLEKFSSDKVMNPGVREVMCMTLFENGVRILAVQDIQDAKALHLLCEELNNPTIPNVCKWPGHRGSWKCDVSPEFSSDQSVGMLGFLYDTSQGVELKATGLLDVSGHSSCHCLRSPFYARFKVQDWHLTLVNAHVVIPRFVQLEDGKHHNGVILPSRDPLSVIASAIKKKLPDATGILLMGDFNIHLTQPGVERLKSRGFTNVLTESTDTNIRYSAVDVSSPTLKTQSTMWLKDSVQTAYTGLSNPWIPDGWSWGGVASSHCPLWAEFYTDNPPDGDTRRTSGDSSVKQECLTNSWIPDVWNWGGTIANSSLWTEFYNGDPSPPEGDTKKSVVKAHKSHRQKNGQFL</sequence>
<evidence type="ECO:0000256" key="1">
    <source>
        <dbReference type="ARBA" id="ARBA00015260"/>
    </source>
</evidence>
<protein>
    <recommendedName>
        <fullName evidence="1">Endonuclease/exonuclease/phosphatase family domain-containing protein 1</fullName>
    </recommendedName>
</protein>
<dbReference type="InterPro" id="IPR010994">
    <property type="entry name" value="RuvA_2-like"/>
</dbReference>
<dbReference type="Gene3D" id="1.10.150.320">
    <property type="entry name" value="Photosystem II 12 kDa extrinsic protein"/>
    <property type="match status" value="2"/>
</dbReference>
<dbReference type="GO" id="GO:0003677">
    <property type="term" value="F:DNA binding"/>
    <property type="evidence" value="ECO:0007669"/>
    <property type="project" value="InterPro"/>
</dbReference>
<feature type="domain" description="Helix-hairpin-helix DNA-binding motif class 1" evidence="2">
    <location>
        <begin position="66"/>
        <end position="85"/>
    </location>
</feature>
<dbReference type="Gene3D" id="3.60.10.10">
    <property type="entry name" value="Endonuclease/exonuclease/phosphatase"/>
    <property type="match status" value="1"/>
</dbReference>
<dbReference type="GO" id="GO:0005886">
    <property type="term" value="C:plasma membrane"/>
    <property type="evidence" value="ECO:0007669"/>
    <property type="project" value="TreeGrafter"/>
</dbReference>
<dbReference type="Pfam" id="PF12836">
    <property type="entry name" value="HHH_3"/>
    <property type="match status" value="2"/>
</dbReference>
<dbReference type="InterPro" id="IPR003583">
    <property type="entry name" value="Hlx-hairpin-Hlx_DNA-bd_motif"/>
</dbReference>
<accession>A0AAD9UKM1</accession>
<gene>
    <name evidence="3" type="ORF">NP493_18g09023</name>
</gene>
<proteinExistence type="predicted"/>
<organism evidence="3 4">
    <name type="scientific">Ridgeia piscesae</name>
    <name type="common">Tubeworm</name>
    <dbReference type="NCBI Taxonomy" id="27915"/>
    <lineage>
        <taxon>Eukaryota</taxon>
        <taxon>Metazoa</taxon>
        <taxon>Spiralia</taxon>
        <taxon>Lophotrochozoa</taxon>
        <taxon>Annelida</taxon>
        <taxon>Polychaeta</taxon>
        <taxon>Sedentaria</taxon>
        <taxon>Canalipalpata</taxon>
        <taxon>Sabellida</taxon>
        <taxon>Siboglinidae</taxon>
        <taxon>Ridgeia</taxon>
    </lineage>
</organism>
<evidence type="ECO:0000313" key="4">
    <source>
        <dbReference type="Proteomes" id="UP001209878"/>
    </source>
</evidence>
<evidence type="ECO:0000259" key="2">
    <source>
        <dbReference type="SMART" id="SM00278"/>
    </source>
</evidence>
<dbReference type="PANTHER" id="PTHR21180:SF32">
    <property type="entry name" value="ENDONUCLEASE_EXONUCLEASE_PHOSPHATASE FAMILY DOMAIN-CONTAINING PROTEIN 1"/>
    <property type="match status" value="1"/>
</dbReference>
<feature type="domain" description="Helix-hairpin-helix DNA-binding motif class 1" evidence="2">
    <location>
        <begin position="198"/>
        <end position="217"/>
    </location>
</feature>
<name>A0AAD9UKM1_RIDPI</name>
<keyword evidence="4" id="KW-1185">Reference proteome</keyword>
<dbReference type="SUPFAM" id="SSF47781">
    <property type="entry name" value="RuvA domain 2-like"/>
    <property type="match status" value="2"/>
</dbReference>
<comment type="caution">
    <text evidence="3">The sequence shown here is derived from an EMBL/GenBank/DDBJ whole genome shotgun (WGS) entry which is preliminary data.</text>
</comment>
<dbReference type="InterPro" id="IPR036691">
    <property type="entry name" value="Endo/exonu/phosph_ase_sf"/>
</dbReference>
<dbReference type="SMART" id="SM00278">
    <property type="entry name" value="HhH1"/>
    <property type="match status" value="4"/>
</dbReference>
<dbReference type="EMBL" id="JAODUO010000018">
    <property type="protein sequence ID" value="KAK2193043.1"/>
    <property type="molecule type" value="Genomic_DNA"/>
</dbReference>
<feature type="domain" description="Helix-hairpin-helix DNA-binding motif class 1" evidence="2">
    <location>
        <begin position="96"/>
        <end position="115"/>
    </location>
</feature>
<reference evidence="3" key="1">
    <citation type="journal article" date="2023" name="Mol. Biol. Evol.">
        <title>Third-Generation Sequencing Reveals the Adaptive Role of the Epigenome in Three Deep-Sea Polychaetes.</title>
        <authorList>
            <person name="Perez M."/>
            <person name="Aroh O."/>
            <person name="Sun Y."/>
            <person name="Lan Y."/>
            <person name="Juniper S.K."/>
            <person name="Young C.R."/>
            <person name="Angers B."/>
            <person name="Qian P.Y."/>
        </authorList>
    </citation>
    <scope>NUCLEOTIDE SEQUENCE</scope>
    <source>
        <strain evidence="3">R07B-5</strain>
    </source>
</reference>
<dbReference type="Proteomes" id="UP001209878">
    <property type="component" value="Unassembled WGS sequence"/>
</dbReference>
<feature type="domain" description="Helix-hairpin-helix DNA-binding motif class 1" evidence="2">
    <location>
        <begin position="168"/>
        <end position="187"/>
    </location>
</feature>
<dbReference type="AlphaFoldDB" id="A0AAD9UKM1"/>
<dbReference type="SUPFAM" id="SSF56219">
    <property type="entry name" value="DNase I-like"/>
    <property type="match status" value="1"/>
</dbReference>
<dbReference type="GO" id="GO:0006281">
    <property type="term" value="P:DNA repair"/>
    <property type="evidence" value="ECO:0007669"/>
    <property type="project" value="InterPro"/>
</dbReference>
<dbReference type="PANTHER" id="PTHR21180">
    <property type="entry name" value="ENDONUCLEASE/EXONUCLEASE/PHOSPHATASE FAMILY DOMAIN-CONTAINING PROTEIN 1"/>
    <property type="match status" value="1"/>
</dbReference>
<dbReference type="InterPro" id="IPR051675">
    <property type="entry name" value="Endo/Exo/Phosphatase_dom_1"/>
</dbReference>